<dbReference type="AlphaFoldDB" id="A0ABD3XRY2"/>
<dbReference type="PANTHER" id="PTHR37162">
    <property type="entry name" value="HAT FAMILY DIMERISATION DOMAINCONTAINING PROTEIN-RELATED"/>
    <property type="match status" value="1"/>
</dbReference>
<evidence type="ECO:0000313" key="1">
    <source>
        <dbReference type="EMBL" id="KAL3888331.1"/>
    </source>
</evidence>
<dbReference type="PANTHER" id="PTHR37162:SF11">
    <property type="match status" value="1"/>
</dbReference>
<dbReference type="EMBL" id="JBJQND010000001">
    <property type="protein sequence ID" value="KAL3888331.1"/>
    <property type="molecule type" value="Genomic_DNA"/>
</dbReference>
<gene>
    <name evidence="1" type="ORF">ACJMK2_000701</name>
</gene>
<keyword evidence="2" id="KW-1185">Reference proteome</keyword>
<evidence type="ECO:0000313" key="2">
    <source>
        <dbReference type="Proteomes" id="UP001634394"/>
    </source>
</evidence>
<protein>
    <submittedName>
        <fullName evidence="1">Uncharacterized protein</fullName>
    </submittedName>
</protein>
<reference evidence="1 2" key="1">
    <citation type="submission" date="2024-11" db="EMBL/GenBank/DDBJ databases">
        <title>Chromosome-level genome assembly of the freshwater bivalve Anodonta woodiana.</title>
        <authorList>
            <person name="Chen X."/>
        </authorList>
    </citation>
    <scope>NUCLEOTIDE SEQUENCE [LARGE SCALE GENOMIC DNA]</scope>
    <source>
        <strain evidence="1">MN2024</strain>
        <tissue evidence="1">Gills</tissue>
    </source>
</reference>
<accession>A0ABD3XRY2</accession>
<name>A0ABD3XRY2_SINWO</name>
<comment type="caution">
    <text evidence="1">The sequence shown here is derived from an EMBL/GenBank/DDBJ whole genome shotgun (WGS) entry which is preliminary data.</text>
</comment>
<organism evidence="1 2">
    <name type="scientific">Sinanodonta woodiana</name>
    <name type="common">Chinese pond mussel</name>
    <name type="synonym">Anodonta woodiana</name>
    <dbReference type="NCBI Taxonomy" id="1069815"/>
    <lineage>
        <taxon>Eukaryota</taxon>
        <taxon>Metazoa</taxon>
        <taxon>Spiralia</taxon>
        <taxon>Lophotrochozoa</taxon>
        <taxon>Mollusca</taxon>
        <taxon>Bivalvia</taxon>
        <taxon>Autobranchia</taxon>
        <taxon>Heteroconchia</taxon>
        <taxon>Palaeoheterodonta</taxon>
        <taxon>Unionida</taxon>
        <taxon>Unionoidea</taxon>
        <taxon>Unionidae</taxon>
        <taxon>Unioninae</taxon>
        <taxon>Sinanodonta</taxon>
    </lineage>
</organism>
<proteinExistence type="predicted"/>
<dbReference type="Proteomes" id="UP001634394">
    <property type="component" value="Unassembled WGS sequence"/>
</dbReference>
<sequence>MHNAFRAGISKTGWDISHKLSALYMLWDDVSARRDDYESVTKQNLYPLPLCARRWVENVKVCERAMEIYPYVKQYVESVEKKESKDPGTKSFSTVREWSKDKFARAKLAFIVSLAKPVENLLKVYQTDKPMIPFLAKDLEDLIRTTMERFVKQSVMETASSPNKLCNVDVTDKNNHKGYQHVDIGFVADMEAKKLLAEKEASEKAILSFRTECKELVCTFVHKMKEKSPLAYTLVRSLSCIDPNLICKGQDHCIDKFRRVLNILHSCQRVDINECDQIKEEYTKFVLEAQQLSEFKKFRKTEDRVDELFHNSMTGKEMYSRVWNVARVLLILSHGQASIERGISMNKEVSTQNLSENSLIARRVIKDHTKSVGGLKGLVVSKELLQSVQVVRQKYHTHLEAQKTEKERETKCMKRKLM</sequence>